<proteinExistence type="predicted"/>
<dbReference type="EMBL" id="REGN01009674">
    <property type="protein sequence ID" value="RNA00625.1"/>
    <property type="molecule type" value="Genomic_DNA"/>
</dbReference>
<evidence type="ECO:0000313" key="2">
    <source>
        <dbReference type="EMBL" id="RNA00625.1"/>
    </source>
</evidence>
<comment type="caution">
    <text evidence="2">The sequence shown here is derived from an EMBL/GenBank/DDBJ whole genome shotgun (WGS) entry which is preliminary data.</text>
</comment>
<evidence type="ECO:0000313" key="3">
    <source>
        <dbReference type="Proteomes" id="UP000276133"/>
    </source>
</evidence>
<sequence>MEIRATAESQHHDETLKKLKNLNDENFLLKKKSVELFETVQILRSRNEELKDENKKLEETIQDLKNIFKIRKILSMSEIFQKLFKPNANDKTLVTLSSEYPNFFNPVLKIKALVACGRHYLCSFLIHNLGFSKTAKQFKRDFSNIINPVLDMISKQDSNFNVTALNSTLN</sequence>
<accession>A0A3M7PPD8</accession>
<reference evidence="2 3" key="1">
    <citation type="journal article" date="2018" name="Sci. Rep.">
        <title>Genomic signatures of local adaptation to the degree of environmental predictability in rotifers.</title>
        <authorList>
            <person name="Franch-Gras L."/>
            <person name="Hahn C."/>
            <person name="Garcia-Roger E.M."/>
            <person name="Carmona M.J."/>
            <person name="Serra M."/>
            <person name="Gomez A."/>
        </authorList>
    </citation>
    <scope>NUCLEOTIDE SEQUENCE [LARGE SCALE GENOMIC DNA]</scope>
    <source>
        <strain evidence="2">HYR1</strain>
    </source>
</reference>
<gene>
    <name evidence="2" type="ORF">BpHYR1_025363</name>
</gene>
<dbReference type="Proteomes" id="UP000276133">
    <property type="component" value="Unassembled WGS sequence"/>
</dbReference>
<name>A0A3M7PPD8_BRAPC</name>
<protein>
    <submittedName>
        <fullName evidence="2">Uncharacterized protein</fullName>
    </submittedName>
</protein>
<evidence type="ECO:0000256" key="1">
    <source>
        <dbReference type="SAM" id="Coils"/>
    </source>
</evidence>
<keyword evidence="1" id="KW-0175">Coiled coil</keyword>
<dbReference type="AlphaFoldDB" id="A0A3M7PPD8"/>
<keyword evidence="3" id="KW-1185">Reference proteome</keyword>
<feature type="coiled-coil region" evidence="1">
    <location>
        <begin position="33"/>
        <end position="67"/>
    </location>
</feature>
<organism evidence="2 3">
    <name type="scientific">Brachionus plicatilis</name>
    <name type="common">Marine rotifer</name>
    <name type="synonym">Brachionus muelleri</name>
    <dbReference type="NCBI Taxonomy" id="10195"/>
    <lineage>
        <taxon>Eukaryota</taxon>
        <taxon>Metazoa</taxon>
        <taxon>Spiralia</taxon>
        <taxon>Gnathifera</taxon>
        <taxon>Rotifera</taxon>
        <taxon>Eurotatoria</taxon>
        <taxon>Monogononta</taxon>
        <taxon>Pseudotrocha</taxon>
        <taxon>Ploima</taxon>
        <taxon>Brachionidae</taxon>
        <taxon>Brachionus</taxon>
    </lineage>
</organism>